<dbReference type="Proteomes" id="UP000198406">
    <property type="component" value="Unassembled WGS sequence"/>
</dbReference>
<keyword evidence="2" id="KW-1185">Reference proteome</keyword>
<accession>A0A1Z5J8F6</accession>
<proteinExistence type="predicted"/>
<protein>
    <submittedName>
        <fullName evidence="1">Uncharacterized protein</fullName>
    </submittedName>
</protein>
<gene>
    <name evidence="1" type="ORF">FisN_3Lh430</name>
</gene>
<dbReference type="EMBL" id="BDSP01000016">
    <property type="protein sequence ID" value="GAX10284.1"/>
    <property type="molecule type" value="Genomic_DNA"/>
</dbReference>
<evidence type="ECO:0000313" key="1">
    <source>
        <dbReference type="EMBL" id="GAX10284.1"/>
    </source>
</evidence>
<dbReference type="OrthoDB" id="196537at2759"/>
<evidence type="ECO:0000313" key="2">
    <source>
        <dbReference type="Proteomes" id="UP000198406"/>
    </source>
</evidence>
<dbReference type="AlphaFoldDB" id="A0A1Z5J8F6"/>
<organism evidence="1 2">
    <name type="scientific">Fistulifera solaris</name>
    <name type="common">Oleaginous diatom</name>
    <dbReference type="NCBI Taxonomy" id="1519565"/>
    <lineage>
        <taxon>Eukaryota</taxon>
        <taxon>Sar</taxon>
        <taxon>Stramenopiles</taxon>
        <taxon>Ochrophyta</taxon>
        <taxon>Bacillariophyta</taxon>
        <taxon>Bacillariophyceae</taxon>
        <taxon>Bacillariophycidae</taxon>
        <taxon>Naviculales</taxon>
        <taxon>Naviculaceae</taxon>
        <taxon>Fistulifera</taxon>
    </lineage>
</organism>
<reference evidence="1 2" key="1">
    <citation type="journal article" date="2015" name="Plant Cell">
        <title>Oil accumulation by the oleaginous diatom Fistulifera solaris as revealed by the genome and transcriptome.</title>
        <authorList>
            <person name="Tanaka T."/>
            <person name="Maeda Y."/>
            <person name="Veluchamy A."/>
            <person name="Tanaka M."/>
            <person name="Abida H."/>
            <person name="Marechal E."/>
            <person name="Bowler C."/>
            <person name="Muto M."/>
            <person name="Sunaga Y."/>
            <person name="Tanaka M."/>
            <person name="Yoshino T."/>
            <person name="Taniguchi T."/>
            <person name="Fukuda Y."/>
            <person name="Nemoto M."/>
            <person name="Matsumoto M."/>
            <person name="Wong P.S."/>
            <person name="Aburatani S."/>
            <person name="Fujibuchi W."/>
        </authorList>
    </citation>
    <scope>NUCLEOTIDE SEQUENCE [LARGE SCALE GENOMIC DNA]</scope>
    <source>
        <strain evidence="1 2">JPCC DA0580</strain>
    </source>
</reference>
<sequence>MSFPPEDAENEWDYINGETRPLLSNKRKVAVGGDDSDAANENRAAKISLWDRYCELLETRPLLVKSVTALLIVGSGDLCAQGVEHLRGTNYSASVDWLRVAQFGAIGFFGAP</sequence>
<comment type="caution">
    <text evidence="1">The sequence shown here is derived from an EMBL/GenBank/DDBJ whole genome shotgun (WGS) entry which is preliminary data.</text>
</comment>
<name>A0A1Z5J8F6_FISSO</name>
<dbReference type="InParanoid" id="A0A1Z5J8F6"/>